<dbReference type="PANTHER" id="PTHR35320">
    <property type="entry name" value="ATP-DEPENDENT CLP PROTEASE ATP-BINDING SUBUNIT"/>
    <property type="match status" value="1"/>
</dbReference>
<dbReference type="PANTHER" id="PTHR35320:SF1">
    <property type="entry name" value="ATP-DEPENDENT CLP PROTEASE ATP-BINDING SUBUNIT"/>
    <property type="match status" value="1"/>
</dbReference>
<name>A0A8T0J2M4_CERPU</name>
<dbReference type="AlphaFoldDB" id="A0A8T0J2M4"/>
<keyword evidence="2" id="KW-1185">Reference proteome</keyword>
<gene>
    <name evidence="1" type="ORF">KC19_1G004300</name>
</gene>
<evidence type="ECO:0000313" key="1">
    <source>
        <dbReference type="EMBL" id="KAG0589208.1"/>
    </source>
</evidence>
<dbReference type="EMBL" id="CM026421">
    <property type="protein sequence ID" value="KAG0589208.1"/>
    <property type="molecule type" value="Genomic_DNA"/>
</dbReference>
<accession>A0A8T0J2M4</accession>
<comment type="caution">
    <text evidence="1">The sequence shown here is derived from an EMBL/GenBank/DDBJ whole genome shotgun (WGS) entry which is preliminary data.</text>
</comment>
<evidence type="ECO:0000313" key="2">
    <source>
        <dbReference type="Proteomes" id="UP000822688"/>
    </source>
</evidence>
<sequence length="264" mass="28063">MATGALTLKPVPTVTVSRGCETSKLASKNAFACEQGSSLNCRGDGVGFGSVKSRRKLIAVVVARASAMTTVATPPPAITEDCKECIVELRTTRGCGLGVSRYPDFVYNAEGGGGSGKAVKMEDGRWRVQFDPAEVNIPDVGFHTTTLLGIPLPPPIRIQIVPESLEGVVDRETGKVEMNFKAGFYFSTGPLYRPPPLIVDTLLTTESAQGVFRGGSGSRLDADGNCKLVGVARLAPINDWFMDNFLMLPSDCLANMAANITFTL</sequence>
<dbReference type="Proteomes" id="UP000822688">
    <property type="component" value="Chromosome 1"/>
</dbReference>
<reference evidence="1" key="1">
    <citation type="submission" date="2020-06" db="EMBL/GenBank/DDBJ databases">
        <title>WGS assembly of Ceratodon purpureus strain R40.</title>
        <authorList>
            <person name="Carey S.B."/>
            <person name="Jenkins J."/>
            <person name="Shu S."/>
            <person name="Lovell J.T."/>
            <person name="Sreedasyam A."/>
            <person name="Maumus F."/>
            <person name="Tiley G.P."/>
            <person name="Fernandez-Pozo N."/>
            <person name="Barry K."/>
            <person name="Chen C."/>
            <person name="Wang M."/>
            <person name="Lipzen A."/>
            <person name="Daum C."/>
            <person name="Saski C.A."/>
            <person name="Payton A.C."/>
            <person name="Mcbreen J.C."/>
            <person name="Conrad R.E."/>
            <person name="Kollar L.M."/>
            <person name="Olsson S."/>
            <person name="Huttunen S."/>
            <person name="Landis J.B."/>
            <person name="Wickett N.J."/>
            <person name="Johnson M.G."/>
            <person name="Rensing S.A."/>
            <person name="Grimwood J."/>
            <person name="Schmutz J."/>
            <person name="Mcdaniel S.F."/>
        </authorList>
    </citation>
    <scope>NUCLEOTIDE SEQUENCE</scope>
    <source>
        <strain evidence="1">R40</strain>
    </source>
</reference>
<proteinExistence type="predicted"/>
<organism evidence="1 2">
    <name type="scientific">Ceratodon purpureus</name>
    <name type="common">Fire moss</name>
    <name type="synonym">Dicranum purpureum</name>
    <dbReference type="NCBI Taxonomy" id="3225"/>
    <lineage>
        <taxon>Eukaryota</taxon>
        <taxon>Viridiplantae</taxon>
        <taxon>Streptophyta</taxon>
        <taxon>Embryophyta</taxon>
        <taxon>Bryophyta</taxon>
        <taxon>Bryophytina</taxon>
        <taxon>Bryopsida</taxon>
        <taxon>Dicranidae</taxon>
        <taxon>Pseudoditrichales</taxon>
        <taxon>Ditrichaceae</taxon>
        <taxon>Ceratodon</taxon>
    </lineage>
</organism>
<protein>
    <submittedName>
        <fullName evidence="1">Uncharacterized protein</fullName>
    </submittedName>
</protein>